<gene>
    <name evidence="1" type="ORF">COR50_13780</name>
</gene>
<accession>A0A291QW03</accession>
<dbReference type="EMBL" id="CP023777">
    <property type="protein sequence ID" value="ATL48146.1"/>
    <property type="molecule type" value="Genomic_DNA"/>
</dbReference>
<organism evidence="1 2">
    <name type="scientific">Chitinophaga caeni</name>
    <dbReference type="NCBI Taxonomy" id="2029983"/>
    <lineage>
        <taxon>Bacteria</taxon>
        <taxon>Pseudomonadati</taxon>
        <taxon>Bacteroidota</taxon>
        <taxon>Chitinophagia</taxon>
        <taxon>Chitinophagales</taxon>
        <taxon>Chitinophagaceae</taxon>
        <taxon>Chitinophaga</taxon>
    </lineage>
</organism>
<name>A0A291QW03_9BACT</name>
<protein>
    <submittedName>
        <fullName evidence="1">Uncharacterized protein</fullName>
    </submittedName>
</protein>
<dbReference type="AlphaFoldDB" id="A0A291QW03"/>
<sequence>MINGKLPGSPILVQGDVFTNPNLSGLSSSSLSVIRQPIFDTGQAATGLLTNVIEIKRPITESGIKILGTHMITRESWLGKKSREV</sequence>
<reference evidence="1 2" key="1">
    <citation type="submission" date="2017-10" db="EMBL/GenBank/DDBJ databases">
        <title>Paenichitinophaga pekingensis gen. nov., sp. nov., isolated from activated sludge.</title>
        <authorList>
            <person name="Jin D."/>
            <person name="Kong X."/>
            <person name="Deng Y."/>
            <person name="Bai Z."/>
        </authorList>
    </citation>
    <scope>NUCLEOTIDE SEQUENCE [LARGE SCALE GENOMIC DNA]</scope>
    <source>
        <strain evidence="1 2">13</strain>
    </source>
</reference>
<dbReference type="KEGG" id="cbae:COR50_13780"/>
<evidence type="ECO:0000313" key="2">
    <source>
        <dbReference type="Proteomes" id="UP000220133"/>
    </source>
</evidence>
<keyword evidence="2" id="KW-1185">Reference proteome</keyword>
<proteinExistence type="predicted"/>
<dbReference type="Proteomes" id="UP000220133">
    <property type="component" value="Chromosome"/>
</dbReference>
<evidence type="ECO:0000313" key="1">
    <source>
        <dbReference type="EMBL" id="ATL48146.1"/>
    </source>
</evidence>